<dbReference type="PANTHER" id="PTHR24027">
    <property type="entry name" value="CADHERIN-23"/>
    <property type="match status" value="1"/>
</dbReference>
<feature type="domain" description="Cadherin" evidence="11">
    <location>
        <begin position="347"/>
        <end position="447"/>
    </location>
</feature>
<comment type="caution">
    <text evidence="12">The sequence shown here is derived from an EMBL/GenBank/DDBJ whole genome shotgun (WGS) entry which is preliminary data.</text>
</comment>
<feature type="domain" description="Cadherin" evidence="11">
    <location>
        <begin position="127"/>
        <end position="237"/>
    </location>
</feature>
<dbReference type="AlphaFoldDB" id="A0A7I8VBY9"/>
<protein>
    <submittedName>
        <fullName evidence="12">DgyrCDS2346</fullName>
    </submittedName>
</protein>
<evidence type="ECO:0000256" key="9">
    <source>
        <dbReference type="SAM" id="Phobius"/>
    </source>
</evidence>
<organism evidence="12 13">
    <name type="scientific">Dimorphilus gyrociliatus</name>
    <dbReference type="NCBI Taxonomy" id="2664684"/>
    <lineage>
        <taxon>Eukaryota</taxon>
        <taxon>Metazoa</taxon>
        <taxon>Spiralia</taxon>
        <taxon>Lophotrochozoa</taxon>
        <taxon>Annelida</taxon>
        <taxon>Polychaeta</taxon>
        <taxon>Polychaeta incertae sedis</taxon>
        <taxon>Dinophilidae</taxon>
        <taxon>Dimorphilus</taxon>
    </lineage>
</organism>
<dbReference type="GO" id="GO:0045296">
    <property type="term" value="F:cadherin binding"/>
    <property type="evidence" value="ECO:0007669"/>
    <property type="project" value="TreeGrafter"/>
</dbReference>
<evidence type="ECO:0000256" key="6">
    <source>
        <dbReference type="ARBA" id="ARBA00022989"/>
    </source>
</evidence>
<dbReference type="PROSITE" id="PS50268">
    <property type="entry name" value="CADHERIN_2"/>
    <property type="match status" value="5"/>
</dbReference>
<evidence type="ECO:0000256" key="1">
    <source>
        <dbReference type="ARBA" id="ARBA00004167"/>
    </source>
</evidence>
<keyword evidence="13" id="KW-1185">Reference proteome</keyword>
<sequence>MFLIFIILSITLRISEGADNCQLTTFPFFVMELLVDEELPVGSKVSSVNILGKENLEVLTSIEDTRYFHYDGETRIISIKSRIDSESVGKKITTRIWCQKIGENLDNSSITVYVNVRDINDNAPEILQSSRNVTINEFTPPKSEVFQLLSRDADSLTTKIIYSIIDGKHSEKFYLASNSAILTTDPMKVFLSKELDYESVSLIKLVVNVKDVENPQLNSTAIIDINIEDADDENPLFTSNFYTGKIKKNADVGTVVKVFPNRIFSWDPDVSFGNNIIYGILQHKADGDKDLFEINPTSGLVTIKRKSPVIYENNLFVLLITATQENNANRTTNAMLRIELESDPIYLHANYSSRIFENSPPNTFVLNVAAFTQNGTSKRVLYTLEGNQNSENFKVIRTNGDIFTKKILDYEEAQMYNFTVIAQADNFTSTAKVIIEVMDINDNNPTFTKNNYQFQAARENGSVIGHVTATDADVHYNLDFKLMNDLNIFKIEKVNETAAALYLLAEETVITPNKYMLHLIVDDGGNPPRQGSSVAIVEFPRLVIEENDCVSSTPIAIIIALSILCGVLLIIVIILLVCCIRLRKENLRTNYHLSNEVYEVNTNSGIVDDVEDNGITRRNSSDSSKTALKCLNLVPEVDYTAGEISYDDKLGPSDCSRSLDCTTISFINMTQTIQSPATNSTRSNNLKKITVLY</sequence>
<dbReference type="GO" id="GO:0005509">
    <property type="term" value="F:calcium ion binding"/>
    <property type="evidence" value="ECO:0007669"/>
    <property type="project" value="UniProtKB-UniRule"/>
</dbReference>
<dbReference type="GO" id="GO:0007156">
    <property type="term" value="P:homophilic cell adhesion via plasma membrane adhesion molecules"/>
    <property type="evidence" value="ECO:0007669"/>
    <property type="project" value="InterPro"/>
</dbReference>
<feature type="transmembrane region" description="Helical" evidence="9">
    <location>
        <begin position="555"/>
        <end position="580"/>
    </location>
</feature>
<evidence type="ECO:0000313" key="13">
    <source>
        <dbReference type="Proteomes" id="UP000549394"/>
    </source>
</evidence>
<keyword evidence="4" id="KW-0677">Repeat</keyword>
<name>A0A7I8VBY9_9ANNE</name>
<dbReference type="InterPro" id="IPR002126">
    <property type="entry name" value="Cadherin-like_dom"/>
</dbReference>
<dbReference type="GO" id="GO:0005912">
    <property type="term" value="C:adherens junction"/>
    <property type="evidence" value="ECO:0007669"/>
    <property type="project" value="TreeGrafter"/>
</dbReference>
<dbReference type="GO" id="GO:0000902">
    <property type="term" value="P:cell morphogenesis"/>
    <property type="evidence" value="ECO:0007669"/>
    <property type="project" value="TreeGrafter"/>
</dbReference>
<dbReference type="GO" id="GO:0016339">
    <property type="term" value="P:calcium-dependent cell-cell adhesion via plasma membrane cell adhesion molecules"/>
    <property type="evidence" value="ECO:0007669"/>
    <property type="project" value="TreeGrafter"/>
</dbReference>
<evidence type="ECO:0000256" key="2">
    <source>
        <dbReference type="ARBA" id="ARBA00022692"/>
    </source>
</evidence>
<feature type="chain" id="PRO_5029709300" evidence="10">
    <location>
        <begin position="18"/>
        <end position="693"/>
    </location>
</feature>
<dbReference type="GO" id="GO:0016342">
    <property type="term" value="C:catenin complex"/>
    <property type="evidence" value="ECO:0007669"/>
    <property type="project" value="TreeGrafter"/>
</dbReference>
<feature type="signal peptide" evidence="10">
    <location>
        <begin position="1"/>
        <end position="17"/>
    </location>
</feature>
<evidence type="ECO:0000259" key="11">
    <source>
        <dbReference type="PROSITE" id="PS50268"/>
    </source>
</evidence>
<keyword evidence="5 8" id="KW-0106">Calcium</keyword>
<dbReference type="PRINTS" id="PR00205">
    <property type="entry name" value="CADHERIN"/>
</dbReference>
<dbReference type="InterPro" id="IPR015919">
    <property type="entry name" value="Cadherin-like_sf"/>
</dbReference>
<evidence type="ECO:0000256" key="10">
    <source>
        <dbReference type="SAM" id="SignalP"/>
    </source>
</evidence>
<comment type="subcellular location">
    <subcellularLocation>
        <location evidence="1">Membrane</location>
        <topology evidence="1">Single-pass membrane protein</topology>
    </subcellularLocation>
</comment>
<proteinExistence type="predicted"/>
<keyword evidence="7 9" id="KW-0472">Membrane</keyword>
<feature type="domain" description="Cadherin" evidence="11">
    <location>
        <begin position="461"/>
        <end position="556"/>
    </location>
</feature>
<dbReference type="PROSITE" id="PS00232">
    <property type="entry name" value="CADHERIN_1"/>
    <property type="match status" value="2"/>
</dbReference>
<evidence type="ECO:0000256" key="4">
    <source>
        <dbReference type="ARBA" id="ARBA00022737"/>
    </source>
</evidence>
<keyword evidence="2 9" id="KW-0812">Transmembrane</keyword>
<dbReference type="InterPro" id="IPR039808">
    <property type="entry name" value="Cadherin"/>
</dbReference>
<dbReference type="Pfam" id="PF00028">
    <property type="entry name" value="Cadherin"/>
    <property type="match status" value="2"/>
</dbReference>
<dbReference type="GO" id="GO:0034332">
    <property type="term" value="P:adherens junction organization"/>
    <property type="evidence" value="ECO:0007669"/>
    <property type="project" value="TreeGrafter"/>
</dbReference>
<accession>A0A7I8VBY9</accession>
<dbReference type="Proteomes" id="UP000549394">
    <property type="component" value="Unassembled WGS sequence"/>
</dbReference>
<dbReference type="GO" id="GO:0007043">
    <property type="term" value="P:cell-cell junction assembly"/>
    <property type="evidence" value="ECO:0007669"/>
    <property type="project" value="TreeGrafter"/>
</dbReference>
<dbReference type="PANTHER" id="PTHR24027:SF422">
    <property type="entry name" value="CADHERIN DOMAIN-CONTAINING PROTEIN"/>
    <property type="match status" value="1"/>
</dbReference>
<keyword evidence="6 9" id="KW-1133">Transmembrane helix</keyword>
<evidence type="ECO:0000256" key="5">
    <source>
        <dbReference type="ARBA" id="ARBA00022837"/>
    </source>
</evidence>
<evidence type="ECO:0000256" key="8">
    <source>
        <dbReference type="PROSITE-ProRule" id="PRU00043"/>
    </source>
</evidence>
<dbReference type="InterPro" id="IPR020894">
    <property type="entry name" value="Cadherin_CS"/>
</dbReference>
<dbReference type="CDD" id="cd11304">
    <property type="entry name" value="Cadherin_repeat"/>
    <property type="match status" value="5"/>
</dbReference>
<dbReference type="SUPFAM" id="SSF49313">
    <property type="entry name" value="Cadherin-like"/>
    <property type="match status" value="4"/>
</dbReference>
<dbReference type="GO" id="GO:0008013">
    <property type="term" value="F:beta-catenin binding"/>
    <property type="evidence" value="ECO:0007669"/>
    <property type="project" value="TreeGrafter"/>
</dbReference>
<keyword evidence="3 10" id="KW-0732">Signal</keyword>
<reference evidence="12 13" key="1">
    <citation type="submission" date="2020-08" db="EMBL/GenBank/DDBJ databases">
        <authorList>
            <person name="Hejnol A."/>
        </authorList>
    </citation>
    <scope>NUCLEOTIDE SEQUENCE [LARGE SCALE GENOMIC DNA]</scope>
</reference>
<dbReference type="SMART" id="SM00112">
    <property type="entry name" value="CA"/>
    <property type="match status" value="5"/>
</dbReference>
<gene>
    <name evidence="12" type="ORF">DGYR_LOCUS2190</name>
</gene>
<dbReference type="GO" id="GO:0044331">
    <property type="term" value="P:cell-cell adhesion mediated by cadherin"/>
    <property type="evidence" value="ECO:0007669"/>
    <property type="project" value="TreeGrafter"/>
</dbReference>
<dbReference type="Gene3D" id="2.60.40.60">
    <property type="entry name" value="Cadherins"/>
    <property type="match status" value="5"/>
</dbReference>
<dbReference type="OrthoDB" id="6162519at2759"/>
<dbReference type="GO" id="GO:0016477">
    <property type="term" value="P:cell migration"/>
    <property type="evidence" value="ECO:0007669"/>
    <property type="project" value="TreeGrafter"/>
</dbReference>
<dbReference type="EMBL" id="CAJFCJ010000003">
    <property type="protein sequence ID" value="CAD5113154.1"/>
    <property type="molecule type" value="Genomic_DNA"/>
</dbReference>
<evidence type="ECO:0000256" key="7">
    <source>
        <dbReference type="ARBA" id="ARBA00023136"/>
    </source>
</evidence>
<feature type="domain" description="Cadherin" evidence="11">
    <location>
        <begin position="35"/>
        <end position="126"/>
    </location>
</feature>
<evidence type="ECO:0000313" key="12">
    <source>
        <dbReference type="EMBL" id="CAD5113154.1"/>
    </source>
</evidence>
<evidence type="ECO:0000256" key="3">
    <source>
        <dbReference type="ARBA" id="ARBA00022729"/>
    </source>
</evidence>
<feature type="domain" description="Cadherin" evidence="11">
    <location>
        <begin position="238"/>
        <end position="346"/>
    </location>
</feature>